<feature type="compositionally biased region" description="Polar residues" evidence="1">
    <location>
        <begin position="172"/>
        <end position="206"/>
    </location>
</feature>
<gene>
    <name evidence="2" type="ORF">Spb1_29670</name>
</gene>
<evidence type="ECO:0000313" key="2">
    <source>
        <dbReference type="EMBL" id="QDV31030.1"/>
    </source>
</evidence>
<proteinExistence type="predicted"/>
<name>A0A518GR17_9PLAN</name>
<dbReference type="EMBL" id="CP036299">
    <property type="protein sequence ID" value="QDV31030.1"/>
    <property type="molecule type" value="Genomic_DNA"/>
</dbReference>
<dbReference type="AlphaFoldDB" id="A0A518GR17"/>
<evidence type="ECO:0000313" key="3">
    <source>
        <dbReference type="Proteomes" id="UP000315349"/>
    </source>
</evidence>
<dbReference type="RefSeq" id="WP_145301300.1">
    <property type="nucleotide sequence ID" value="NZ_CP036299.1"/>
</dbReference>
<dbReference type="KEGG" id="peh:Spb1_29670"/>
<dbReference type="OrthoDB" id="212092at2"/>
<dbReference type="PROSITE" id="PS51318">
    <property type="entry name" value="TAT"/>
    <property type="match status" value="1"/>
</dbReference>
<protein>
    <submittedName>
        <fullName evidence="2">Uncharacterized protein</fullName>
    </submittedName>
</protein>
<dbReference type="InterPro" id="IPR006311">
    <property type="entry name" value="TAT_signal"/>
</dbReference>
<feature type="region of interest" description="Disordered" evidence="1">
    <location>
        <begin position="172"/>
        <end position="217"/>
    </location>
</feature>
<keyword evidence="3" id="KW-1185">Reference proteome</keyword>
<reference evidence="2 3" key="1">
    <citation type="submission" date="2019-02" db="EMBL/GenBank/DDBJ databases">
        <title>Deep-cultivation of Planctomycetes and their phenomic and genomic characterization uncovers novel biology.</title>
        <authorList>
            <person name="Wiegand S."/>
            <person name="Jogler M."/>
            <person name="Boedeker C."/>
            <person name="Pinto D."/>
            <person name="Vollmers J."/>
            <person name="Rivas-Marin E."/>
            <person name="Kohn T."/>
            <person name="Peeters S.H."/>
            <person name="Heuer A."/>
            <person name="Rast P."/>
            <person name="Oberbeckmann S."/>
            <person name="Bunk B."/>
            <person name="Jeske O."/>
            <person name="Meyerdierks A."/>
            <person name="Storesund J.E."/>
            <person name="Kallscheuer N."/>
            <person name="Luecker S."/>
            <person name="Lage O.M."/>
            <person name="Pohl T."/>
            <person name="Merkel B.J."/>
            <person name="Hornburger P."/>
            <person name="Mueller R.-W."/>
            <person name="Bruemmer F."/>
            <person name="Labrenz M."/>
            <person name="Spormann A.M."/>
            <person name="Op den Camp H."/>
            <person name="Overmann J."/>
            <person name="Amann R."/>
            <person name="Jetten M.S.M."/>
            <person name="Mascher T."/>
            <person name="Medema M.H."/>
            <person name="Devos D.P."/>
            <person name="Kaster A.-K."/>
            <person name="Ovreas L."/>
            <person name="Rohde M."/>
            <person name="Galperin M.Y."/>
            <person name="Jogler C."/>
        </authorList>
    </citation>
    <scope>NUCLEOTIDE SEQUENCE [LARGE SCALE GENOMIC DNA]</scope>
    <source>
        <strain evidence="2 3">Spb1</strain>
    </source>
</reference>
<accession>A0A518GR17</accession>
<evidence type="ECO:0000256" key="1">
    <source>
        <dbReference type="SAM" id="MobiDB-lite"/>
    </source>
</evidence>
<dbReference type="Proteomes" id="UP000315349">
    <property type="component" value="Chromosome"/>
</dbReference>
<sequence>MSDGLTRRSLLGAAAVAVTVPAATKVLQAQESAARGQLSDESLGTLLKAMGLEAKLFDKRYDFVFKANVNNDEWELSMSTVLSMDRSVVWIMAWLDELPRSAADVPRTALLRLLADNDKLGKGKFFAYIASNRRFVLQRVIPNTDITSASFRADLDDLGATVVSTHPHWAVSNWSSPTQPDPSATPATSTIQGSAPQGVSAGSQPGTAVRDGATIRR</sequence>
<organism evidence="2 3">
    <name type="scientific">Planctopirus ephydatiae</name>
    <dbReference type="NCBI Taxonomy" id="2528019"/>
    <lineage>
        <taxon>Bacteria</taxon>
        <taxon>Pseudomonadati</taxon>
        <taxon>Planctomycetota</taxon>
        <taxon>Planctomycetia</taxon>
        <taxon>Planctomycetales</taxon>
        <taxon>Planctomycetaceae</taxon>
        <taxon>Planctopirus</taxon>
    </lineage>
</organism>